<evidence type="ECO:0000313" key="1">
    <source>
        <dbReference type="EMBL" id="CAF0734314.1"/>
    </source>
</evidence>
<sequence length="388" mass="45326">MSKMVNQIMRQQTLENDSDQLKSKNEEDYEISYRPKFYDLFLYGKNLNEFPTIYNRVDEIKRCVGVNPDMVLPIFNKSSEIVKYKVRVKNYKDYRALVSEWPNDAFKTGVKIVSKPLNLKVVILNVRKKLKIANNIPEIKKLCQKYGLLNIKRIYNHKNKPCNKLIATCKTIGDFVSILKTGVKFENNQDIHQVLPNIVSVLRCLRCSEIGHSKEKCKSFFKQSINCSESHECYSEKCEKFAAKKIKINSYTLKILAGEKFIDNFDDIFVFKNSCKQKTELKKLESPINQAAELIISTKLEPFSHKLESLERIFRFQNLSLSSIREDTADLMTSIKSVYENLDKYKVEINTIGEQMNKTFEECLKTKNEVICHNNELLRNLKLIHERL</sequence>
<evidence type="ECO:0000313" key="2">
    <source>
        <dbReference type="Proteomes" id="UP000663879"/>
    </source>
</evidence>
<comment type="caution">
    <text evidence="1">The sequence shown here is derived from an EMBL/GenBank/DDBJ whole genome shotgun (WGS) entry which is preliminary data.</text>
</comment>
<dbReference type="AlphaFoldDB" id="A0A813NJ66"/>
<name>A0A813NJ66_9BILA</name>
<organism evidence="1 2">
    <name type="scientific">Brachionus calyciflorus</name>
    <dbReference type="NCBI Taxonomy" id="104777"/>
    <lineage>
        <taxon>Eukaryota</taxon>
        <taxon>Metazoa</taxon>
        <taxon>Spiralia</taxon>
        <taxon>Gnathifera</taxon>
        <taxon>Rotifera</taxon>
        <taxon>Eurotatoria</taxon>
        <taxon>Monogononta</taxon>
        <taxon>Pseudotrocha</taxon>
        <taxon>Ploima</taxon>
        <taxon>Brachionidae</taxon>
        <taxon>Brachionus</taxon>
    </lineage>
</organism>
<protein>
    <submittedName>
        <fullName evidence="1">Uncharacterized protein</fullName>
    </submittedName>
</protein>
<keyword evidence="2" id="KW-1185">Reference proteome</keyword>
<dbReference type="EMBL" id="CAJNOC010000256">
    <property type="protein sequence ID" value="CAF0734314.1"/>
    <property type="molecule type" value="Genomic_DNA"/>
</dbReference>
<dbReference type="Proteomes" id="UP000663879">
    <property type="component" value="Unassembled WGS sequence"/>
</dbReference>
<proteinExistence type="predicted"/>
<reference evidence="1" key="1">
    <citation type="submission" date="2021-02" db="EMBL/GenBank/DDBJ databases">
        <authorList>
            <person name="Nowell W R."/>
        </authorList>
    </citation>
    <scope>NUCLEOTIDE SEQUENCE</scope>
    <source>
        <strain evidence="1">Ploen Becks lab</strain>
    </source>
</reference>
<accession>A0A813NJ66</accession>
<gene>
    <name evidence="1" type="ORF">OXX778_LOCUS3038</name>
</gene>